<dbReference type="EMBL" id="JAFCMP010000013">
    <property type="protein sequence ID" value="KAG5191966.1"/>
    <property type="molecule type" value="Genomic_DNA"/>
</dbReference>
<evidence type="ECO:0000256" key="3">
    <source>
        <dbReference type="ARBA" id="ARBA00022679"/>
    </source>
</evidence>
<comment type="similarity">
    <text evidence="1">Belongs to the ANT/ATPSC lysine N-methyltransferase family.</text>
</comment>
<dbReference type="OrthoDB" id="66144at2759"/>
<evidence type="ECO:0000256" key="4">
    <source>
        <dbReference type="ARBA" id="ARBA00022691"/>
    </source>
</evidence>
<protein>
    <recommendedName>
        <fullName evidence="8">Methyltransferase domain-containing protein</fullName>
    </recommendedName>
</protein>
<organism evidence="6 7">
    <name type="scientific">Tribonema minus</name>
    <dbReference type="NCBI Taxonomy" id="303371"/>
    <lineage>
        <taxon>Eukaryota</taxon>
        <taxon>Sar</taxon>
        <taxon>Stramenopiles</taxon>
        <taxon>Ochrophyta</taxon>
        <taxon>PX clade</taxon>
        <taxon>Xanthophyceae</taxon>
        <taxon>Tribonematales</taxon>
        <taxon>Tribonemataceae</taxon>
        <taxon>Tribonema</taxon>
    </lineage>
</organism>
<evidence type="ECO:0000256" key="5">
    <source>
        <dbReference type="SAM" id="MobiDB-lite"/>
    </source>
</evidence>
<name>A0A836CQJ0_9STRA</name>
<dbReference type="Proteomes" id="UP000664859">
    <property type="component" value="Unassembled WGS sequence"/>
</dbReference>
<dbReference type="AlphaFoldDB" id="A0A836CQJ0"/>
<keyword evidence="3" id="KW-0808">Transferase</keyword>
<accession>A0A836CQJ0</accession>
<dbReference type="SUPFAM" id="SSF53335">
    <property type="entry name" value="S-adenosyl-L-methionine-dependent methyltransferases"/>
    <property type="match status" value="1"/>
</dbReference>
<dbReference type="PANTHER" id="PTHR13610">
    <property type="entry name" value="METHYLTRANSFERASE DOMAIN-CONTAINING PROTEIN"/>
    <property type="match status" value="1"/>
</dbReference>
<keyword evidence="7" id="KW-1185">Reference proteome</keyword>
<dbReference type="GO" id="GO:0016279">
    <property type="term" value="F:protein-lysine N-methyltransferase activity"/>
    <property type="evidence" value="ECO:0007669"/>
    <property type="project" value="InterPro"/>
</dbReference>
<comment type="caution">
    <text evidence="6">The sequence shown here is derived from an EMBL/GenBank/DDBJ whole genome shotgun (WGS) entry which is preliminary data.</text>
</comment>
<gene>
    <name evidence="6" type="ORF">JKP88DRAFT_274957</name>
</gene>
<dbReference type="GO" id="GO:0005739">
    <property type="term" value="C:mitochondrion"/>
    <property type="evidence" value="ECO:0007669"/>
    <property type="project" value="TreeGrafter"/>
</dbReference>
<dbReference type="InterPro" id="IPR029063">
    <property type="entry name" value="SAM-dependent_MTases_sf"/>
</dbReference>
<reference evidence="6" key="1">
    <citation type="submission" date="2021-02" db="EMBL/GenBank/DDBJ databases">
        <title>First Annotated Genome of the Yellow-green Alga Tribonema minus.</title>
        <authorList>
            <person name="Mahan K.M."/>
        </authorList>
    </citation>
    <scope>NUCLEOTIDE SEQUENCE</scope>
    <source>
        <strain evidence="6">UTEX B ZZ1240</strain>
    </source>
</reference>
<evidence type="ECO:0000313" key="7">
    <source>
        <dbReference type="Proteomes" id="UP000664859"/>
    </source>
</evidence>
<sequence>MEQAIEGKPWLSPFLPTCAADIVAFLDFAAVTADDIIVDIGCGDGRHCQGLTLPAPPAAAAAADDTASGGVGVDVSDECVATARGMAEAEGVADLLQWHATDITGQGHDEVLEQNGPPTVVYLYVYPTLLTQLRPVVRRLCERGAHVVTVQYHFDGWRARAARDGPPSMRLHAHPIDDDDANT</sequence>
<dbReference type="PANTHER" id="PTHR13610:SF11">
    <property type="entry name" value="METHYLTRANSFERASE DOMAIN-CONTAINING PROTEIN"/>
    <property type="match status" value="1"/>
</dbReference>
<dbReference type="GO" id="GO:0032259">
    <property type="term" value="P:methylation"/>
    <property type="evidence" value="ECO:0007669"/>
    <property type="project" value="UniProtKB-KW"/>
</dbReference>
<keyword evidence="2" id="KW-0489">Methyltransferase</keyword>
<evidence type="ECO:0000256" key="1">
    <source>
        <dbReference type="ARBA" id="ARBA00010633"/>
    </source>
</evidence>
<evidence type="ECO:0000313" key="6">
    <source>
        <dbReference type="EMBL" id="KAG5191966.1"/>
    </source>
</evidence>
<proteinExistence type="inferred from homology"/>
<feature type="region of interest" description="Disordered" evidence="5">
    <location>
        <begin position="163"/>
        <end position="183"/>
    </location>
</feature>
<keyword evidence="4" id="KW-0949">S-adenosyl-L-methionine</keyword>
<dbReference type="InterPro" id="IPR026170">
    <property type="entry name" value="FAM173A/B"/>
</dbReference>
<evidence type="ECO:0000256" key="2">
    <source>
        <dbReference type="ARBA" id="ARBA00022603"/>
    </source>
</evidence>
<dbReference type="GO" id="GO:1905706">
    <property type="term" value="P:regulation of mitochondrial ATP synthesis coupled proton transport"/>
    <property type="evidence" value="ECO:0007669"/>
    <property type="project" value="TreeGrafter"/>
</dbReference>
<evidence type="ECO:0008006" key="8">
    <source>
        <dbReference type="Google" id="ProtNLM"/>
    </source>
</evidence>
<dbReference type="Gene3D" id="3.40.50.150">
    <property type="entry name" value="Vaccinia Virus protein VP39"/>
    <property type="match status" value="1"/>
</dbReference>